<dbReference type="AlphaFoldDB" id="A0A1Y3B9U8"/>
<dbReference type="EMBL" id="MUJZ01036324">
    <property type="protein sequence ID" value="OTF76673.1"/>
    <property type="molecule type" value="Genomic_DNA"/>
</dbReference>
<comment type="caution">
    <text evidence="2">The sequence shown here is derived from an EMBL/GenBank/DDBJ whole genome shotgun (WGS) entry which is preliminary data.</text>
</comment>
<dbReference type="OrthoDB" id="10007483at2759"/>
<accession>A0A1Y3B9U8</accession>
<evidence type="ECO:0000256" key="1">
    <source>
        <dbReference type="SAM" id="MobiDB-lite"/>
    </source>
</evidence>
<feature type="compositionally biased region" description="Pro residues" evidence="1">
    <location>
        <begin position="160"/>
        <end position="170"/>
    </location>
</feature>
<feature type="region of interest" description="Disordered" evidence="1">
    <location>
        <begin position="37"/>
        <end position="124"/>
    </location>
</feature>
<sequence>MQLSSGNYSNASTGGVGGGIYKKKGHLNERAFSYSIRQEHRSRSNSLSNLAFENGPNNGGVRNGENESQHNNSSVSLKSQTDQSVPNGPKMMNGNGSMPYEQQQHHQQHSMSNGRIPMTNGHNHNGGPMMILDTNGGPIDPNALATRMSNLSLKNGYGPNNPPPPPPALPPNGYHYQQRTATIKRL</sequence>
<organism evidence="2 3">
    <name type="scientific">Euroglyphus maynei</name>
    <name type="common">Mayne's house dust mite</name>
    <dbReference type="NCBI Taxonomy" id="6958"/>
    <lineage>
        <taxon>Eukaryota</taxon>
        <taxon>Metazoa</taxon>
        <taxon>Ecdysozoa</taxon>
        <taxon>Arthropoda</taxon>
        <taxon>Chelicerata</taxon>
        <taxon>Arachnida</taxon>
        <taxon>Acari</taxon>
        <taxon>Acariformes</taxon>
        <taxon>Sarcoptiformes</taxon>
        <taxon>Astigmata</taxon>
        <taxon>Psoroptidia</taxon>
        <taxon>Analgoidea</taxon>
        <taxon>Pyroglyphidae</taxon>
        <taxon>Pyroglyphinae</taxon>
        <taxon>Euroglyphus</taxon>
    </lineage>
</organism>
<keyword evidence="3" id="KW-1185">Reference proteome</keyword>
<feature type="region of interest" description="Disordered" evidence="1">
    <location>
        <begin position="1"/>
        <end position="22"/>
    </location>
</feature>
<proteinExistence type="predicted"/>
<reference evidence="2 3" key="1">
    <citation type="submission" date="2017-03" db="EMBL/GenBank/DDBJ databases">
        <title>Genome Survey of Euroglyphus maynei.</title>
        <authorList>
            <person name="Arlian L.G."/>
            <person name="Morgan M.S."/>
            <person name="Rider S.D."/>
        </authorList>
    </citation>
    <scope>NUCLEOTIDE SEQUENCE [LARGE SCALE GENOMIC DNA]</scope>
    <source>
        <strain evidence="2">Arlian Lab</strain>
        <tissue evidence="2">Whole body</tissue>
    </source>
</reference>
<evidence type="ECO:0000313" key="2">
    <source>
        <dbReference type="EMBL" id="OTF76673.1"/>
    </source>
</evidence>
<protein>
    <submittedName>
        <fullName evidence="2">Uncharacterized protein</fullName>
    </submittedName>
</protein>
<evidence type="ECO:0000313" key="3">
    <source>
        <dbReference type="Proteomes" id="UP000194236"/>
    </source>
</evidence>
<dbReference type="Proteomes" id="UP000194236">
    <property type="component" value="Unassembled WGS sequence"/>
</dbReference>
<feature type="compositionally biased region" description="Polar residues" evidence="1">
    <location>
        <begin position="1"/>
        <end position="13"/>
    </location>
</feature>
<name>A0A1Y3B9U8_EURMA</name>
<feature type="compositionally biased region" description="Polar residues" evidence="1">
    <location>
        <begin position="69"/>
        <end position="86"/>
    </location>
</feature>
<feature type="region of interest" description="Disordered" evidence="1">
    <location>
        <begin position="154"/>
        <end position="186"/>
    </location>
</feature>
<gene>
    <name evidence="2" type="ORF">BLA29_011022</name>
</gene>
<feature type="compositionally biased region" description="Polar residues" evidence="1">
    <location>
        <begin position="175"/>
        <end position="186"/>
    </location>
</feature>